<dbReference type="EMBL" id="OX451739">
    <property type="protein sequence ID" value="CAI8610990.1"/>
    <property type="molecule type" value="Genomic_DNA"/>
</dbReference>
<sequence length="114" mass="12837">MIQRDMHLQEIHTTSTFFTRIRDTLLPLNLHGSLIDQVTHLVRIMARKNQSLAYTQSNISYSQASISVTHRGLESLRLENASLTQRLANCTATNLEVASYSFKNALCDTVGELT</sequence>
<evidence type="ECO:0000313" key="2">
    <source>
        <dbReference type="Proteomes" id="UP001157006"/>
    </source>
</evidence>
<dbReference type="Proteomes" id="UP001157006">
    <property type="component" value="Chromosome 4"/>
</dbReference>
<accession>A0AAV1AKA7</accession>
<protein>
    <submittedName>
        <fullName evidence="1">Uncharacterized protein</fullName>
    </submittedName>
</protein>
<evidence type="ECO:0000313" key="1">
    <source>
        <dbReference type="EMBL" id="CAI8610990.1"/>
    </source>
</evidence>
<gene>
    <name evidence="1" type="ORF">VFH_IV208120</name>
</gene>
<organism evidence="1 2">
    <name type="scientific">Vicia faba</name>
    <name type="common">Broad bean</name>
    <name type="synonym">Faba vulgaris</name>
    <dbReference type="NCBI Taxonomy" id="3906"/>
    <lineage>
        <taxon>Eukaryota</taxon>
        <taxon>Viridiplantae</taxon>
        <taxon>Streptophyta</taxon>
        <taxon>Embryophyta</taxon>
        <taxon>Tracheophyta</taxon>
        <taxon>Spermatophyta</taxon>
        <taxon>Magnoliopsida</taxon>
        <taxon>eudicotyledons</taxon>
        <taxon>Gunneridae</taxon>
        <taxon>Pentapetalae</taxon>
        <taxon>rosids</taxon>
        <taxon>fabids</taxon>
        <taxon>Fabales</taxon>
        <taxon>Fabaceae</taxon>
        <taxon>Papilionoideae</taxon>
        <taxon>50 kb inversion clade</taxon>
        <taxon>NPAAA clade</taxon>
        <taxon>Hologalegina</taxon>
        <taxon>IRL clade</taxon>
        <taxon>Fabeae</taxon>
        <taxon>Vicia</taxon>
    </lineage>
</organism>
<keyword evidence="2" id="KW-1185">Reference proteome</keyword>
<reference evidence="1 2" key="1">
    <citation type="submission" date="2023-01" db="EMBL/GenBank/DDBJ databases">
        <authorList>
            <person name="Kreplak J."/>
        </authorList>
    </citation>
    <scope>NUCLEOTIDE SEQUENCE [LARGE SCALE GENOMIC DNA]</scope>
</reference>
<dbReference type="AlphaFoldDB" id="A0AAV1AKA7"/>
<proteinExistence type="predicted"/>
<name>A0AAV1AKA7_VICFA</name>